<protein>
    <submittedName>
        <fullName evidence="1">DUF4286 family protein</fullName>
    </submittedName>
</protein>
<proteinExistence type="predicted"/>
<name>A0A368JIC5_9BACT</name>
<dbReference type="AlphaFoldDB" id="A0A368JIC5"/>
<dbReference type="InterPro" id="IPR025563">
    <property type="entry name" value="DUF4286"/>
</dbReference>
<gene>
    <name evidence="1" type="ORF">DUE52_26515</name>
</gene>
<comment type="caution">
    <text evidence="1">The sequence shown here is derived from an EMBL/GenBank/DDBJ whole genome shotgun (WGS) entry which is preliminary data.</text>
</comment>
<keyword evidence="2" id="KW-1185">Reference proteome</keyword>
<dbReference type="Proteomes" id="UP000253383">
    <property type="component" value="Unassembled WGS sequence"/>
</dbReference>
<sequence>MILYNLTINIDKTVEREWLHWMKAEHVPAVMATGLPLSHKILHLLTEVDNNGATYTFQYSFRIKLDFYRFQKYHGDELMDKIQERFGNQYVSFQSLLEEV</sequence>
<dbReference type="Pfam" id="PF14114">
    <property type="entry name" value="DUF4286"/>
    <property type="match status" value="1"/>
</dbReference>
<dbReference type="OrthoDB" id="1121837at2"/>
<reference evidence="1 2" key="1">
    <citation type="submission" date="2018-07" db="EMBL/GenBank/DDBJ databases">
        <title>Genome analysis of Larkinella rosea.</title>
        <authorList>
            <person name="Zhou Z."/>
            <person name="Wang G."/>
        </authorList>
    </citation>
    <scope>NUCLEOTIDE SEQUENCE [LARGE SCALE GENOMIC DNA]</scope>
    <source>
        <strain evidence="2">zzj9</strain>
    </source>
</reference>
<dbReference type="EMBL" id="QOWE01000027">
    <property type="protein sequence ID" value="RCR66434.1"/>
    <property type="molecule type" value="Genomic_DNA"/>
</dbReference>
<organism evidence="1 2">
    <name type="scientific">Larkinella punicea</name>
    <dbReference type="NCBI Taxonomy" id="2315727"/>
    <lineage>
        <taxon>Bacteria</taxon>
        <taxon>Pseudomonadati</taxon>
        <taxon>Bacteroidota</taxon>
        <taxon>Cytophagia</taxon>
        <taxon>Cytophagales</taxon>
        <taxon>Spirosomataceae</taxon>
        <taxon>Larkinella</taxon>
    </lineage>
</organism>
<evidence type="ECO:0000313" key="1">
    <source>
        <dbReference type="EMBL" id="RCR66434.1"/>
    </source>
</evidence>
<evidence type="ECO:0000313" key="2">
    <source>
        <dbReference type="Proteomes" id="UP000253383"/>
    </source>
</evidence>
<accession>A0A368JIC5</accession>
<dbReference type="RefSeq" id="WP_114409107.1">
    <property type="nucleotide sequence ID" value="NZ_QOWE01000027.1"/>
</dbReference>